<dbReference type="RefSeq" id="WP_171579249.1">
    <property type="nucleotide sequence ID" value="NZ_JAAVLX010000003.1"/>
</dbReference>
<dbReference type="SUPFAM" id="SSF47598">
    <property type="entry name" value="Ribbon-helix-helix"/>
    <property type="match status" value="1"/>
</dbReference>
<reference evidence="2 3" key="1">
    <citation type="submission" date="2020-03" db="EMBL/GenBank/DDBJ databases">
        <title>Bradyrhizobium diversity isolated from nodules of Indigofera sp.</title>
        <authorList>
            <person name="Klepa M."/>
            <person name="Helene L."/>
            <person name="Hungria M."/>
        </authorList>
    </citation>
    <scope>NUCLEOTIDE SEQUENCE [LARGE SCALE GENOMIC DNA]</scope>
    <source>
        <strain evidence="2 3">WSM 1791</strain>
    </source>
</reference>
<gene>
    <name evidence="2" type="ORF">HCN58_10415</name>
</gene>
<keyword evidence="3" id="KW-1185">Reference proteome</keyword>
<organism evidence="2 3">
    <name type="scientific">Bradyrhizobium australiense</name>
    <dbReference type="NCBI Taxonomy" id="2721161"/>
    <lineage>
        <taxon>Bacteria</taxon>
        <taxon>Pseudomonadati</taxon>
        <taxon>Pseudomonadota</taxon>
        <taxon>Alphaproteobacteria</taxon>
        <taxon>Hyphomicrobiales</taxon>
        <taxon>Nitrobacteraceae</taxon>
        <taxon>Bradyrhizobium</taxon>
    </lineage>
</organism>
<dbReference type="InterPro" id="IPR002145">
    <property type="entry name" value="CopG"/>
</dbReference>
<protein>
    <submittedName>
        <fullName evidence="2">Ribbon-helix-helix protein, CopG family</fullName>
    </submittedName>
</protein>
<dbReference type="AlphaFoldDB" id="A0A7Y4GQS6"/>
<sequence length="85" mass="9539">MKTLTVRLPEAVVAEIEAESRRRKLSKSDVVRERLTGAEKSGRREPALIDAIADIVGSVDRLPRDLSARTKKYLKSTGYGDKRTR</sequence>
<feature type="domain" description="Ribbon-helix-helix protein CopG" evidence="1">
    <location>
        <begin position="2"/>
        <end position="33"/>
    </location>
</feature>
<dbReference type="EMBL" id="JAAVLX010000003">
    <property type="protein sequence ID" value="NOJ40009.1"/>
    <property type="molecule type" value="Genomic_DNA"/>
</dbReference>
<accession>A0A7Y4GQS6</accession>
<name>A0A7Y4GQS6_9BRAD</name>
<evidence type="ECO:0000259" key="1">
    <source>
        <dbReference type="Pfam" id="PF01402"/>
    </source>
</evidence>
<dbReference type="InterPro" id="IPR010985">
    <property type="entry name" value="Ribbon_hlx_hlx"/>
</dbReference>
<proteinExistence type="predicted"/>
<dbReference type="CDD" id="cd21631">
    <property type="entry name" value="RHH_CopG_NikR-like"/>
    <property type="match status" value="1"/>
</dbReference>
<dbReference type="Proteomes" id="UP000544122">
    <property type="component" value="Unassembled WGS sequence"/>
</dbReference>
<comment type="caution">
    <text evidence="2">The sequence shown here is derived from an EMBL/GenBank/DDBJ whole genome shotgun (WGS) entry which is preliminary data.</text>
</comment>
<dbReference type="Pfam" id="PF01402">
    <property type="entry name" value="RHH_1"/>
    <property type="match status" value="1"/>
</dbReference>
<evidence type="ECO:0000313" key="2">
    <source>
        <dbReference type="EMBL" id="NOJ40009.1"/>
    </source>
</evidence>
<dbReference type="GO" id="GO:0006355">
    <property type="term" value="P:regulation of DNA-templated transcription"/>
    <property type="evidence" value="ECO:0007669"/>
    <property type="project" value="InterPro"/>
</dbReference>
<evidence type="ECO:0000313" key="3">
    <source>
        <dbReference type="Proteomes" id="UP000544122"/>
    </source>
</evidence>